<proteinExistence type="predicted"/>
<accession>A0AAW1NN07</accession>
<organism evidence="3 4">
    <name type="scientific">Symbiochloris irregularis</name>
    <dbReference type="NCBI Taxonomy" id="706552"/>
    <lineage>
        <taxon>Eukaryota</taxon>
        <taxon>Viridiplantae</taxon>
        <taxon>Chlorophyta</taxon>
        <taxon>core chlorophytes</taxon>
        <taxon>Trebouxiophyceae</taxon>
        <taxon>Trebouxiales</taxon>
        <taxon>Trebouxiaceae</taxon>
        <taxon>Symbiochloris</taxon>
    </lineage>
</organism>
<evidence type="ECO:0000313" key="3">
    <source>
        <dbReference type="EMBL" id="KAK9792251.1"/>
    </source>
</evidence>
<name>A0AAW1NN07_9CHLO</name>
<dbReference type="EMBL" id="JALJOQ010000166">
    <property type="protein sequence ID" value="KAK9792251.1"/>
    <property type="molecule type" value="Genomic_DNA"/>
</dbReference>
<reference evidence="3 4" key="1">
    <citation type="journal article" date="2024" name="Nat. Commun.">
        <title>Phylogenomics reveals the evolutionary origins of lichenization in chlorophyte algae.</title>
        <authorList>
            <person name="Puginier C."/>
            <person name="Libourel C."/>
            <person name="Otte J."/>
            <person name="Skaloud P."/>
            <person name="Haon M."/>
            <person name="Grisel S."/>
            <person name="Petersen M."/>
            <person name="Berrin J.G."/>
            <person name="Delaux P.M."/>
            <person name="Dal Grande F."/>
            <person name="Keller J."/>
        </authorList>
    </citation>
    <scope>NUCLEOTIDE SEQUENCE [LARGE SCALE GENOMIC DNA]</scope>
    <source>
        <strain evidence="3 4">SAG 2036</strain>
    </source>
</reference>
<evidence type="ECO:0000256" key="1">
    <source>
        <dbReference type="SAM" id="MobiDB-lite"/>
    </source>
</evidence>
<protein>
    <recommendedName>
        <fullName evidence="2">Albumin domain-containing protein</fullName>
    </recommendedName>
</protein>
<feature type="domain" description="Albumin" evidence="2">
    <location>
        <begin position="1"/>
        <end position="23"/>
    </location>
</feature>
<dbReference type="AlphaFoldDB" id="A0AAW1NN07"/>
<dbReference type="Proteomes" id="UP001465755">
    <property type="component" value="Unassembled WGS sequence"/>
</dbReference>
<comment type="caution">
    <text evidence="3">The sequence shown here is derived from an EMBL/GenBank/DDBJ whole genome shotgun (WGS) entry which is preliminary data.</text>
</comment>
<feature type="region of interest" description="Disordered" evidence="1">
    <location>
        <begin position="69"/>
        <end position="88"/>
    </location>
</feature>
<keyword evidence="4" id="KW-1185">Reference proteome</keyword>
<evidence type="ECO:0000259" key="2">
    <source>
        <dbReference type="PROSITE" id="PS51438"/>
    </source>
</evidence>
<evidence type="ECO:0000313" key="4">
    <source>
        <dbReference type="Proteomes" id="UP001465755"/>
    </source>
</evidence>
<dbReference type="InterPro" id="IPR014760">
    <property type="entry name" value="Serum_albumin_N"/>
</dbReference>
<dbReference type="GO" id="GO:0005615">
    <property type="term" value="C:extracellular space"/>
    <property type="evidence" value="ECO:0007669"/>
    <property type="project" value="InterPro"/>
</dbReference>
<dbReference type="PROSITE" id="PS51438">
    <property type="entry name" value="ALBUMIN_2"/>
    <property type="match status" value="1"/>
</dbReference>
<sequence length="291" mass="32283">MAEHCCASQEPAQSLSEVFDSAANDPALQSCCARDLREQAYAARLKAELLSHDRSNTRRDIRNRTFDPYLNSLRDAEPTQSDTDSDLEADGEELNRLRSQRLVDLQLQARRHAERQCSSRPQVTECSLTELPVYLRSEVAIVCHVFQPGDQAANEIDELLDSLCPQAEDTVFLRAPLQPGALLPGLNVSIQAGLYCFVDNCLTGCSPTATWVDLDFDQRKLLKWLQHTHVLPADRTRAGPMQRSVSISASSSENGDGGWQEACQICGRHYPHEHIRNTHAGGSAADSDHEC</sequence>
<gene>
    <name evidence="3" type="ORF">WJX73_007616</name>
</gene>